<dbReference type="Pfam" id="PF00404">
    <property type="entry name" value="Dockerin_1"/>
    <property type="match status" value="1"/>
</dbReference>
<dbReference type="GO" id="GO:0000272">
    <property type="term" value="P:polysaccharide catabolic process"/>
    <property type="evidence" value="ECO:0007669"/>
    <property type="project" value="InterPro"/>
</dbReference>
<dbReference type="Gene3D" id="2.60.120.200">
    <property type="match status" value="1"/>
</dbReference>
<name>A0A518DBI0_9BACT</name>
<reference evidence="2 3" key="1">
    <citation type="submission" date="2019-02" db="EMBL/GenBank/DDBJ databases">
        <title>Deep-cultivation of Planctomycetes and their phenomic and genomic characterization uncovers novel biology.</title>
        <authorList>
            <person name="Wiegand S."/>
            <person name="Jogler M."/>
            <person name="Boedeker C."/>
            <person name="Pinto D."/>
            <person name="Vollmers J."/>
            <person name="Rivas-Marin E."/>
            <person name="Kohn T."/>
            <person name="Peeters S.H."/>
            <person name="Heuer A."/>
            <person name="Rast P."/>
            <person name="Oberbeckmann S."/>
            <person name="Bunk B."/>
            <person name="Jeske O."/>
            <person name="Meyerdierks A."/>
            <person name="Storesund J.E."/>
            <person name="Kallscheuer N."/>
            <person name="Luecker S."/>
            <person name="Lage O.M."/>
            <person name="Pohl T."/>
            <person name="Merkel B.J."/>
            <person name="Hornburger P."/>
            <person name="Mueller R.-W."/>
            <person name="Bruemmer F."/>
            <person name="Labrenz M."/>
            <person name="Spormann A.M."/>
            <person name="Op den Camp H."/>
            <person name="Overmann J."/>
            <person name="Amann R."/>
            <person name="Jetten M.S.M."/>
            <person name="Mascher T."/>
            <person name="Medema M.H."/>
            <person name="Devos D.P."/>
            <person name="Kaster A.-K."/>
            <person name="Ovreas L."/>
            <person name="Rohde M."/>
            <person name="Galperin M.Y."/>
            <person name="Jogler C."/>
        </authorList>
    </citation>
    <scope>NUCLEOTIDE SEQUENCE [LARGE SCALE GENOMIC DNA]</scope>
    <source>
        <strain evidence="2 3">Pla175</strain>
    </source>
</reference>
<dbReference type="PROSITE" id="PS51766">
    <property type="entry name" value="DOCKERIN"/>
    <property type="match status" value="1"/>
</dbReference>
<dbReference type="InterPro" id="IPR016134">
    <property type="entry name" value="Dockerin_dom"/>
</dbReference>
<dbReference type="OrthoDB" id="6381507at2"/>
<protein>
    <recommendedName>
        <fullName evidence="1">Dockerin domain-containing protein</fullName>
    </recommendedName>
</protein>
<dbReference type="GO" id="GO:0004553">
    <property type="term" value="F:hydrolase activity, hydrolyzing O-glycosyl compounds"/>
    <property type="evidence" value="ECO:0007669"/>
    <property type="project" value="InterPro"/>
</dbReference>
<evidence type="ECO:0000259" key="1">
    <source>
        <dbReference type="PROSITE" id="PS51766"/>
    </source>
</evidence>
<gene>
    <name evidence="2" type="ORF">Pla175_22210</name>
</gene>
<dbReference type="SUPFAM" id="SSF63446">
    <property type="entry name" value="Type I dockerin domain"/>
    <property type="match status" value="1"/>
</dbReference>
<evidence type="ECO:0000313" key="2">
    <source>
        <dbReference type="EMBL" id="QDU88837.1"/>
    </source>
</evidence>
<proteinExistence type="predicted"/>
<dbReference type="RefSeq" id="WP_145284238.1">
    <property type="nucleotide sequence ID" value="NZ_CP036291.1"/>
</dbReference>
<dbReference type="SUPFAM" id="SSF49899">
    <property type="entry name" value="Concanavalin A-like lectins/glucanases"/>
    <property type="match status" value="1"/>
</dbReference>
<dbReference type="InterPro" id="IPR013320">
    <property type="entry name" value="ConA-like_dom_sf"/>
</dbReference>
<organism evidence="2 3">
    <name type="scientific">Pirellulimonas nuda</name>
    <dbReference type="NCBI Taxonomy" id="2528009"/>
    <lineage>
        <taxon>Bacteria</taxon>
        <taxon>Pseudomonadati</taxon>
        <taxon>Planctomycetota</taxon>
        <taxon>Planctomycetia</taxon>
        <taxon>Pirellulales</taxon>
        <taxon>Lacipirellulaceae</taxon>
        <taxon>Pirellulimonas</taxon>
    </lineage>
</organism>
<dbReference type="PROSITE" id="PS00018">
    <property type="entry name" value="EF_HAND_1"/>
    <property type="match status" value="1"/>
</dbReference>
<dbReference type="AlphaFoldDB" id="A0A518DBI0"/>
<accession>A0A518DBI0</accession>
<dbReference type="Pfam" id="PF13385">
    <property type="entry name" value="Laminin_G_3"/>
    <property type="match status" value="1"/>
</dbReference>
<dbReference type="InterPro" id="IPR036439">
    <property type="entry name" value="Dockerin_dom_sf"/>
</dbReference>
<dbReference type="Proteomes" id="UP000317429">
    <property type="component" value="Chromosome"/>
</dbReference>
<dbReference type="InterPro" id="IPR018247">
    <property type="entry name" value="EF_Hand_1_Ca_BS"/>
</dbReference>
<feature type="domain" description="Dockerin" evidence="1">
    <location>
        <begin position="249"/>
        <end position="311"/>
    </location>
</feature>
<dbReference type="InterPro" id="IPR002105">
    <property type="entry name" value="Dockerin_1_rpt"/>
</dbReference>
<dbReference type="Gene3D" id="1.10.1330.10">
    <property type="entry name" value="Dockerin domain"/>
    <property type="match status" value="1"/>
</dbReference>
<keyword evidence="3" id="KW-1185">Reference proteome</keyword>
<evidence type="ECO:0000313" key="3">
    <source>
        <dbReference type="Proteomes" id="UP000317429"/>
    </source>
</evidence>
<dbReference type="EMBL" id="CP036291">
    <property type="protein sequence ID" value="QDU88837.1"/>
    <property type="molecule type" value="Genomic_DNA"/>
</dbReference>
<sequence length="348" mass="35172">MFRVASTSAGVDQVLFEAGGLTQGVAFILSDDQLRFHVNGDGANVDITTTLDGGWHQAVGVIDLASGGDAVSLYVDGQHLTTLTGQNVGDWAGGNSAGLGAGSSHVPGVGSGAGAPYHSLIAAARYYQDTAFSAGQVLQNYQSISLEPTQHGSVFSVDGVLSLSAGAVARLDVGDNSLSDKIVIDESLSLAGGGVEISYVGADGLAAGDAFDLLDFASASGTLGSLTLPLLNGGLMWRTGELLTSGVISVAIAGDYNGDGRVDAADYTVWRDQRGATLLTSADGNGDGQVDELDLTVWKLQFGQSAASAAARAASAAVPEPATAVILLAALAACVAPRRRRLRTDAGC</sequence>
<dbReference type="KEGG" id="pnd:Pla175_22210"/>